<dbReference type="SUPFAM" id="SSF49879">
    <property type="entry name" value="SMAD/FHA domain"/>
    <property type="match status" value="2"/>
</dbReference>
<feature type="domain" description="FHA" evidence="2">
    <location>
        <begin position="170"/>
        <end position="217"/>
    </location>
</feature>
<comment type="caution">
    <text evidence="3">The sequence shown here is derived from an EMBL/GenBank/DDBJ whole genome shotgun (WGS) entry which is preliminary data.</text>
</comment>
<organism evidence="3 4">
    <name type="scientific">Pelagomonas calceolata</name>
    <dbReference type="NCBI Taxonomy" id="35677"/>
    <lineage>
        <taxon>Eukaryota</taxon>
        <taxon>Sar</taxon>
        <taxon>Stramenopiles</taxon>
        <taxon>Ochrophyta</taxon>
        <taxon>Pelagophyceae</taxon>
        <taxon>Pelagomonadales</taxon>
        <taxon>Pelagomonadaceae</taxon>
        <taxon>Pelagomonas</taxon>
    </lineage>
</organism>
<feature type="region of interest" description="Disordered" evidence="1">
    <location>
        <begin position="106"/>
        <end position="140"/>
    </location>
</feature>
<protein>
    <recommendedName>
        <fullName evidence="2">FHA domain-containing protein</fullName>
    </recommendedName>
</protein>
<dbReference type="Pfam" id="PF00498">
    <property type="entry name" value="FHA"/>
    <property type="match status" value="1"/>
</dbReference>
<dbReference type="AlphaFoldDB" id="A0A8J2SUH9"/>
<gene>
    <name evidence="3" type="ORF">PECAL_4P05060</name>
</gene>
<feature type="compositionally biased region" description="Acidic residues" evidence="1">
    <location>
        <begin position="116"/>
        <end position="140"/>
    </location>
</feature>
<dbReference type="InterPro" id="IPR000253">
    <property type="entry name" value="FHA_dom"/>
</dbReference>
<proteinExistence type="predicted"/>
<dbReference type="Proteomes" id="UP000789595">
    <property type="component" value="Unassembled WGS sequence"/>
</dbReference>
<dbReference type="PROSITE" id="PS50006">
    <property type="entry name" value="FHA_DOMAIN"/>
    <property type="match status" value="1"/>
</dbReference>
<evidence type="ECO:0000313" key="4">
    <source>
        <dbReference type="Proteomes" id="UP000789595"/>
    </source>
</evidence>
<name>A0A8J2SUH9_9STRA</name>
<evidence type="ECO:0000256" key="1">
    <source>
        <dbReference type="SAM" id="MobiDB-lite"/>
    </source>
</evidence>
<evidence type="ECO:0000259" key="2">
    <source>
        <dbReference type="PROSITE" id="PS50006"/>
    </source>
</evidence>
<sequence length="313" mass="35430">MPLKVQAHDLVHETGPRKNTAIPVRGEARTLGLKGDYRNFEKDCGVSREHCTIRSPDKHRSLWVEDRLSRKGTYVCIGGAGKACETFPVFPDVCLRLSKSNFYFAAPPERGREESSSEEEDEDEDDDAESDVSLSDDDDTINEDVDHRLLVKFRGPHTKRQRRVVLTGSTTIGASDDCDIVLKDDDEMAPVHCSVELDKDKGVFFVKPHDTSSGTYVKLSEKTSFELNEGDVLRLGDARLGVRKTEAWAFSGWLDSMLLKLALCLFKVEENHRERLKPLGETYVWNRFRAYRKRSGKRHDPPVGERGWRAGAC</sequence>
<evidence type="ECO:0000313" key="3">
    <source>
        <dbReference type="EMBL" id="CAH0373319.1"/>
    </source>
</evidence>
<dbReference type="InterPro" id="IPR008984">
    <property type="entry name" value="SMAD_FHA_dom_sf"/>
</dbReference>
<dbReference type="CDD" id="cd00060">
    <property type="entry name" value="FHA"/>
    <property type="match status" value="1"/>
</dbReference>
<keyword evidence="4" id="KW-1185">Reference proteome</keyword>
<dbReference type="Gene3D" id="2.60.200.20">
    <property type="match status" value="2"/>
</dbReference>
<dbReference type="EMBL" id="CAKKNE010000004">
    <property type="protein sequence ID" value="CAH0373319.1"/>
    <property type="molecule type" value="Genomic_DNA"/>
</dbReference>
<reference evidence="3" key="1">
    <citation type="submission" date="2021-11" db="EMBL/GenBank/DDBJ databases">
        <authorList>
            <consortium name="Genoscope - CEA"/>
            <person name="William W."/>
        </authorList>
    </citation>
    <scope>NUCLEOTIDE SEQUENCE</scope>
</reference>
<accession>A0A8J2SUH9</accession>